<evidence type="ECO:0000313" key="5">
    <source>
        <dbReference type="EMBL" id="ROQ03321.1"/>
    </source>
</evidence>
<dbReference type="PANTHER" id="PTHR30204:SF92">
    <property type="entry name" value="HTH-TYPE TRANSCRIPTIONAL REGULATOR ZNTR"/>
    <property type="match status" value="1"/>
</dbReference>
<protein>
    <submittedName>
        <fullName evidence="5">DNA-binding transcriptional MerR regulator</fullName>
    </submittedName>
</protein>
<dbReference type="Proteomes" id="UP000278222">
    <property type="component" value="Unassembled WGS sequence"/>
</dbReference>
<feature type="domain" description="HTH merR-type" evidence="4">
    <location>
        <begin position="19"/>
        <end position="88"/>
    </location>
</feature>
<evidence type="ECO:0000259" key="4">
    <source>
        <dbReference type="PROSITE" id="PS50937"/>
    </source>
</evidence>
<evidence type="ECO:0000313" key="6">
    <source>
        <dbReference type="Proteomes" id="UP000278222"/>
    </source>
</evidence>
<organism evidence="5 6">
    <name type="scientific">Stella humosa</name>
    <dbReference type="NCBI Taxonomy" id="94"/>
    <lineage>
        <taxon>Bacteria</taxon>
        <taxon>Pseudomonadati</taxon>
        <taxon>Pseudomonadota</taxon>
        <taxon>Alphaproteobacteria</taxon>
        <taxon>Rhodospirillales</taxon>
        <taxon>Stellaceae</taxon>
        <taxon>Stella</taxon>
    </lineage>
</organism>
<dbReference type="GO" id="GO:0003700">
    <property type="term" value="F:DNA-binding transcription factor activity"/>
    <property type="evidence" value="ECO:0007669"/>
    <property type="project" value="InterPro"/>
</dbReference>
<keyword evidence="6" id="KW-1185">Reference proteome</keyword>
<name>A0A3N1MI17_9PROT</name>
<dbReference type="SUPFAM" id="SSF46955">
    <property type="entry name" value="Putative DNA-binding domain"/>
    <property type="match status" value="1"/>
</dbReference>
<dbReference type="PROSITE" id="PS50937">
    <property type="entry name" value="HTH_MERR_2"/>
    <property type="match status" value="1"/>
</dbReference>
<evidence type="ECO:0000256" key="2">
    <source>
        <dbReference type="ARBA" id="ARBA00023125"/>
    </source>
</evidence>
<gene>
    <name evidence="5" type="ORF">EDC65_0003</name>
</gene>
<keyword evidence="2 5" id="KW-0238">DNA-binding</keyword>
<dbReference type="Gene3D" id="1.10.1660.10">
    <property type="match status" value="1"/>
</dbReference>
<evidence type="ECO:0000256" key="3">
    <source>
        <dbReference type="ARBA" id="ARBA00023163"/>
    </source>
</evidence>
<dbReference type="InterPro" id="IPR047057">
    <property type="entry name" value="MerR_fam"/>
</dbReference>
<dbReference type="RefSeq" id="WP_245978107.1">
    <property type="nucleotide sequence ID" value="NZ_AP019700.1"/>
</dbReference>
<dbReference type="PROSITE" id="PS00552">
    <property type="entry name" value="HTH_MERR_1"/>
    <property type="match status" value="1"/>
</dbReference>
<dbReference type="Pfam" id="PF00376">
    <property type="entry name" value="MerR"/>
    <property type="match status" value="1"/>
</dbReference>
<keyword evidence="3" id="KW-0804">Transcription</keyword>
<comment type="caution">
    <text evidence="5">The sequence shown here is derived from an EMBL/GenBank/DDBJ whole genome shotgun (WGS) entry which is preliminary data.</text>
</comment>
<proteinExistence type="predicted"/>
<dbReference type="Pfam" id="PF09278">
    <property type="entry name" value="MerR-DNA-bind"/>
    <property type="match status" value="1"/>
</dbReference>
<dbReference type="GO" id="GO:0003677">
    <property type="term" value="F:DNA binding"/>
    <property type="evidence" value="ECO:0007669"/>
    <property type="project" value="UniProtKB-KW"/>
</dbReference>
<dbReference type="PRINTS" id="PR00040">
    <property type="entry name" value="HTHMERR"/>
</dbReference>
<dbReference type="EMBL" id="RJKX01000001">
    <property type="protein sequence ID" value="ROQ03321.1"/>
    <property type="molecule type" value="Genomic_DNA"/>
</dbReference>
<reference evidence="5 6" key="1">
    <citation type="submission" date="2018-11" db="EMBL/GenBank/DDBJ databases">
        <title>Genomic Encyclopedia of Type Strains, Phase IV (KMG-IV): sequencing the most valuable type-strain genomes for metagenomic binning, comparative biology and taxonomic classification.</title>
        <authorList>
            <person name="Goeker M."/>
        </authorList>
    </citation>
    <scope>NUCLEOTIDE SEQUENCE [LARGE SCALE GENOMIC DNA]</scope>
    <source>
        <strain evidence="5 6">DSM 5900</strain>
    </source>
</reference>
<dbReference type="InterPro" id="IPR015358">
    <property type="entry name" value="Tscrpt_reg_MerR_DNA-bd"/>
</dbReference>
<dbReference type="PANTHER" id="PTHR30204">
    <property type="entry name" value="REDOX-CYCLING DRUG-SENSING TRANSCRIPTIONAL ACTIVATOR SOXR"/>
    <property type="match status" value="1"/>
</dbReference>
<dbReference type="InterPro" id="IPR009061">
    <property type="entry name" value="DNA-bd_dom_put_sf"/>
</dbReference>
<dbReference type="SMART" id="SM00422">
    <property type="entry name" value="HTH_MERR"/>
    <property type="match status" value="1"/>
</dbReference>
<keyword evidence="1" id="KW-0805">Transcription regulation</keyword>
<dbReference type="CDD" id="cd04785">
    <property type="entry name" value="HTH_CadR-PbrR-like"/>
    <property type="match status" value="1"/>
</dbReference>
<evidence type="ECO:0000256" key="1">
    <source>
        <dbReference type="ARBA" id="ARBA00023015"/>
    </source>
</evidence>
<accession>A0A3N1MI17</accession>
<sequence length="160" mass="17478">MTTAQISLDFARVDPPVEDMPIGTLAERTGCKVQTIRWYEQTGMLPPALRSAGNQRRYGTAHLHRLGFIRHARELGFPLEEIRDLLGLADAPDQPAADIRAAAASHRATVRSRIERLAALERELDRMIAAVDAGQTTDCRIIDALAGHAHGHALAADRGD</sequence>
<dbReference type="InterPro" id="IPR000551">
    <property type="entry name" value="MerR-type_HTH_dom"/>
</dbReference>
<dbReference type="AlphaFoldDB" id="A0A3N1MI17"/>